<reference evidence="1 2" key="1">
    <citation type="submission" date="2018-08" db="EMBL/GenBank/DDBJ databases">
        <title>Complete genome sequence of five Acinetobacter baumannii phages from Abidjan, Cote d'Ivoire.</title>
        <authorList>
            <person name="Essoh C."/>
            <person name="Vernadet J.-P."/>
            <person name="Vergnaud G."/>
            <person name="Resch G."/>
            <person name="Pourcel C."/>
        </authorList>
    </citation>
    <scope>NUCLEOTIDE SEQUENCE [LARGE SCALE GENOMIC DNA]</scope>
</reference>
<proteinExistence type="predicted"/>
<dbReference type="Proteomes" id="UP000269940">
    <property type="component" value="Segment"/>
</dbReference>
<accession>A0A386KAK1</accession>
<keyword evidence="2" id="KW-1185">Reference proteome</keyword>
<protein>
    <submittedName>
        <fullName evidence="1">Uncharacterized protein</fullName>
    </submittedName>
</protein>
<sequence length="87" mass="9901">MSSKKSKNSTEVEISEALANGGIIYVNNCRVFIDNPKNFSIFESPTGFWIKNAMDFMTYFKATTREKAQEACDELFGKGRYKVNSRV</sequence>
<evidence type="ECO:0000313" key="1">
    <source>
        <dbReference type="EMBL" id="AYD82421.1"/>
    </source>
</evidence>
<dbReference type="EMBL" id="MH746814">
    <property type="protein sequence ID" value="AYD82421.1"/>
    <property type="molecule type" value="Genomic_DNA"/>
</dbReference>
<gene>
    <name evidence="1" type="ORF">Aci05_014</name>
</gene>
<organism evidence="1 2">
    <name type="scientific">Acinetobacter phage vB_AbaM_B09_Aci05</name>
    <dbReference type="NCBI Taxonomy" id="2315458"/>
    <lineage>
        <taxon>Viruses</taxon>
        <taxon>Duplodnaviria</taxon>
        <taxon>Heunggongvirae</taxon>
        <taxon>Uroviricota</taxon>
        <taxon>Caudoviricetes</taxon>
        <taxon>Saclayvirus</taxon>
        <taxon>Saclayvirus Aci05</taxon>
    </lineage>
</organism>
<name>A0A386KAK1_9CAUD</name>
<evidence type="ECO:0000313" key="2">
    <source>
        <dbReference type="Proteomes" id="UP000269940"/>
    </source>
</evidence>